<evidence type="ECO:0000259" key="1">
    <source>
        <dbReference type="SMART" id="SM00849"/>
    </source>
</evidence>
<reference evidence="3" key="1">
    <citation type="submission" date="2017-05" db="EMBL/GenBank/DDBJ databases">
        <title>Physiological properties and genetic analysis related to exopolysaccharide production of fresh-water unicellular cyanobacterium Aphanothece sacrum, Suizenji Nori, that has been cultured as a food source in Japan.</title>
        <authorList>
            <person name="Kanesaki Y."/>
            <person name="Yoshikawa S."/>
            <person name="Ohki K."/>
        </authorList>
    </citation>
    <scope>NUCLEOTIDE SEQUENCE [LARGE SCALE GENOMIC DNA]</scope>
    <source>
        <strain evidence="3">FPU1</strain>
    </source>
</reference>
<evidence type="ECO:0000313" key="3">
    <source>
        <dbReference type="Proteomes" id="UP000287247"/>
    </source>
</evidence>
<dbReference type="RefSeq" id="WP_124973698.1">
    <property type="nucleotide sequence ID" value="NZ_BDQK01000017.1"/>
</dbReference>
<dbReference type="InterPro" id="IPR036866">
    <property type="entry name" value="RibonucZ/Hydroxyglut_hydro"/>
</dbReference>
<proteinExistence type="predicted"/>
<evidence type="ECO:0000313" key="2">
    <source>
        <dbReference type="EMBL" id="GBF82563.1"/>
    </source>
</evidence>
<dbReference type="Proteomes" id="UP000287247">
    <property type="component" value="Unassembled WGS sequence"/>
</dbReference>
<comment type="caution">
    <text evidence="2">The sequence shown here is derived from an EMBL/GenBank/DDBJ whole genome shotgun (WGS) entry which is preliminary data.</text>
</comment>
<dbReference type="InterPro" id="IPR001279">
    <property type="entry name" value="Metallo-B-lactamas"/>
</dbReference>
<dbReference type="SMART" id="SM00849">
    <property type="entry name" value="Lactamase_B"/>
    <property type="match status" value="1"/>
</dbReference>
<dbReference type="SUPFAM" id="SSF56281">
    <property type="entry name" value="Metallo-hydrolase/oxidoreductase"/>
    <property type="match status" value="1"/>
</dbReference>
<protein>
    <recommendedName>
        <fullName evidence="1">Metallo-beta-lactamase domain-containing protein</fullName>
    </recommendedName>
</protein>
<dbReference type="PANTHER" id="PTHR42773:SF3">
    <property type="entry name" value="SLR0630 PROTEIN"/>
    <property type="match status" value="1"/>
</dbReference>
<sequence length="226" mass="25294">MDQRNTRTPKPPRLLLDGLFAFPPNRETLGGTAYFIVEKPGNILLDCPIWDEETQQFLKEQGGVKSLLLTHRGAITPSVKSLQAALGSEILIQEQEAYLLPDVPLTPFEQEITLISNLTAIWTPGHSPGSCCAYWQRHEGVLFTGRHLLPSTQGEPTPLRLAKTFHWFRQLDSVALLRDRFSSDTLNYICPGANTGFLRGKGLINDAYHKLKALDLLSLRQHPISL</sequence>
<dbReference type="OrthoDB" id="9802991at2"/>
<gene>
    <name evidence="2" type="ORF">AsFPU1_3993</name>
</gene>
<feature type="domain" description="Metallo-beta-lactamase" evidence="1">
    <location>
        <begin position="30"/>
        <end position="193"/>
    </location>
</feature>
<keyword evidence="3" id="KW-1185">Reference proteome</keyword>
<dbReference type="PANTHER" id="PTHR42773">
    <property type="entry name" value="METALLO-BETA-LACTAMASE-RELATED"/>
    <property type="match status" value="1"/>
</dbReference>
<dbReference type="Gene3D" id="3.60.15.10">
    <property type="entry name" value="Ribonuclease Z/Hydroxyacylglutathione hydrolase-like"/>
    <property type="match status" value="1"/>
</dbReference>
<accession>A0A401IMT7</accession>
<organism evidence="2 3">
    <name type="scientific">Aphanothece sacrum FPU1</name>
    <dbReference type="NCBI Taxonomy" id="1920663"/>
    <lineage>
        <taxon>Bacteria</taxon>
        <taxon>Bacillati</taxon>
        <taxon>Cyanobacteriota</taxon>
        <taxon>Cyanophyceae</taxon>
        <taxon>Oscillatoriophycideae</taxon>
        <taxon>Chroococcales</taxon>
        <taxon>Aphanothecaceae</taxon>
        <taxon>Aphanothece</taxon>
    </lineage>
</organism>
<name>A0A401IMT7_APHSA</name>
<dbReference type="EMBL" id="BDQK01000017">
    <property type="protein sequence ID" value="GBF82563.1"/>
    <property type="molecule type" value="Genomic_DNA"/>
</dbReference>
<dbReference type="AlphaFoldDB" id="A0A401IMT7"/>